<protein>
    <recommendedName>
        <fullName evidence="6">Amino acid transporter transmembrane domain-containing protein</fullName>
    </recommendedName>
</protein>
<feature type="domain" description="Amino acid transporter transmembrane" evidence="6">
    <location>
        <begin position="3"/>
        <end position="179"/>
    </location>
</feature>
<accession>A0A813KQI5</accession>
<dbReference type="Proteomes" id="UP000626109">
    <property type="component" value="Unassembled WGS sequence"/>
</dbReference>
<comment type="subcellular location">
    <subcellularLocation>
        <location evidence="1">Membrane</location>
        <topology evidence="1">Multi-pass membrane protein</topology>
    </subcellularLocation>
</comment>
<evidence type="ECO:0000256" key="4">
    <source>
        <dbReference type="ARBA" id="ARBA00023136"/>
    </source>
</evidence>
<evidence type="ECO:0000256" key="5">
    <source>
        <dbReference type="SAM" id="Phobius"/>
    </source>
</evidence>
<dbReference type="PANTHER" id="PTHR22950">
    <property type="entry name" value="AMINO ACID TRANSPORTER"/>
    <property type="match status" value="1"/>
</dbReference>
<name>A0A813KQI5_POLGL</name>
<feature type="non-terminal residue" evidence="7">
    <location>
        <position position="191"/>
    </location>
</feature>
<feature type="transmembrane region" description="Helical" evidence="5">
    <location>
        <begin position="163"/>
        <end position="183"/>
    </location>
</feature>
<feature type="transmembrane region" description="Helical" evidence="5">
    <location>
        <begin position="49"/>
        <end position="71"/>
    </location>
</feature>
<feature type="transmembrane region" description="Helical" evidence="5">
    <location>
        <begin position="9"/>
        <end position="29"/>
    </location>
</feature>
<dbReference type="GO" id="GO:0015179">
    <property type="term" value="F:L-amino acid transmembrane transporter activity"/>
    <property type="evidence" value="ECO:0007669"/>
    <property type="project" value="TreeGrafter"/>
</dbReference>
<dbReference type="InterPro" id="IPR013057">
    <property type="entry name" value="AA_transpt_TM"/>
</dbReference>
<gene>
    <name evidence="7" type="ORF">PGLA2088_LOCUS35796</name>
</gene>
<evidence type="ECO:0000256" key="1">
    <source>
        <dbReference type="ARBA" id="ARBA00004141"/>
    </source>
</evidence>
<keyword evidence="3 5" id="KW-1133">Transmembrane helix</keyword>
<evidence type="ECO:0000313" key="7">
    <source>
        <dbReference type="EMBL" id="CAE8710109.1"/>
    </source>
</evidence>
<dbReference type="AlphaFoldDB" id="A0A813KQI5"/>
<dbReference type="GO" id="GO:0016020">
    <property type="term" value="C:membrane"/>
    <property type="evidence" value="ECO:0007669"/>
    <property type="project" value="UniProtKB-SubCell"/>
</dbReference>
<keyword evidence="4 5" id="KW-0472">Membrane</keyword>
<comment type="caution">
    <text evidence="7">The sequence shown here is derived from an EMBL/GenBank/DDBJ whole genome shotgun (WGS) entry which is preliminary data.</text>
</comment>
<organism evidence="7 8">
    <name type="scientific">Polarella glacialis</name>
    <name type="common">Dinoflagellate</name>
    <dbReference type="NCBI Taxonomy" id="89957"/>
    <lineage>
        <taxon>Eukaryota</taxon>
        <taxon>Sar</taxon>
        <taxon>Alveolata</taxon>
        <taxon>Dinophyceae</taxon>
        <taxon>Suessiales</taxon>
        <taxon>Suessiaceae</taxon>
        <taxon>Polarella</taxon>
    </lineage>
</organism>
<feature type="non-terminal residue" evidence="7">
    <location>
        <position position="1"/>
    </location>
</feature>
<dbReference type="Pfam" id="PF01490">
    <property type="entry name" value="Aa_trans"/>
    <property type="match status" value="1"/>
</dbReference>
<feature type="transmembrane region" description="Helical" evidence="5">
    <location>
        <begin position="135"/>
        <end position="157"/>
    </location>
</feature>
<evidence type="ECO:0000259" key="6">
    <source>
        <dbReference type="Pfam" id="PF01490"/>
    </source>
</evidence>
<evidence type="ECO:0000256" key="2">
    <source>
        <dbReference type="ARBA" id="ARBA00022692"/>
    </source>
</evidence>
<evidence type="ECO:0000256" key="3">
    <source>
        <dbReference type="ARBA" id="ARBA00022989"/>
    </source>
</evidence>
<proteinExistence type="predicted"/>
<sequence length="191" mass="20616">PTFVRWTKVVASSYAIAFVVYAAFAVAAFRRFQSGVEGNVLRNYDPTNSVLIAWMGMGFSIAFTYPMVFTASREACVNLMNPVKQKIMSSPRLQDLMASPRFGSRLGRAGRSMSLMNVLGPGNATRKLSSCENSAITFTIVLMTGVVASFCTDVGLVNALAGSIMGCSIAYIFPALLFFHTVLAQLRGPAE</sequence>
<dbReference type="EMBL" id="CAJNNW010031942">
    <property type="protein sequence ID" value="CAE8710109.1"/>
    <property type="molecule type" value="Genomic_DNA"/>
</dbReference>
<evidence type="ECO:0000313" key="8">
    <source>
        <dbReference type="Proteomes" id="UP000626109"/>
    </source>
</evidence>
<keyword evidence="2 5" id="KW-0812">Transmembrane</keyword>
<reference evidence="7" key="1">
    <citation type="submission" date="2021-02" db="EMBL/GenBank/DDBJ databases">
        <authorList>
            <person name="Dougan E. K."/>
            <person name="Rhodes N."/>
            <person name="Thang M."/>
            <person name="Chan C."/>
        </authorList>
    </citation>
    <scope>NUCLEOTIDE SEQUENCE</scope>
</reference>